<evidence type="ECO:0000313" key="2">
    <source>
        <dbReference type="Proteomes" id="UP000502179"/>
    </source>
</evidence>
<dbReference type="Proteomes" id="UP000502179">
    <property type="component" value="Chromosome"/>
</dbReference>
<protein>
    <submittedName>
        <fullName evidence="1">Uncharacterized protein</fullName>
    </submittedName>
</protein>
<dbReference type="EMBL" id="CP048877">
    <property type="protein sequence ID" value="QIJ72126.1"/>
    <property type="molecule type" value="Genomic_DNA"/>
</dbReference>
<name>A0A6G7PX47_9BACT</name>
<reference evidence="1 2" key="1">
    <citation type="submission" date="2020-02" db="EMBL/GenBank/DDBJ databases">
        <title>Genome analysis of Thermosulfuriphilus ammonigenes ST65T, an anaerobic thermophilic chemolithoautotrophic bacterium isolated from a deep-sea hydrothermal vent.</title>
        <authorList>
            <person name="Slobodkina G."/>
            <person name="Allioux M."/>
            <person name="Merkel A."/>
            <person name="Alain K."/>
            <person name="Jebbar M."/>
            <person name="Slobodkin A."/>
        </authorList>
    </citation>
    <scope>NUCLEOTIDE SEQUENCE [LARGE SCALE GENOMIC DNA]</scope>
    <source>
        <strain evidence="1 2">ST65</strain>
    </source>
</reference>
<evidence type="ECO:0000313" key="1">
    <source>
        <dbReference type="EMBL" id="QIJ72126.1"/>
    </source>
</evidence>
<accession>A0A6G7PX47</accession>
<keyword evidence="2" id="KW-1185">Reference proteome</keyword>
<organism evidence="1 2">
    <name type="scientific">Thermosulfuriphilus ammonigenes</name>
    <dbReference type="NCBI Taxonomy" id="1936021"/>
    <lineage>
        <taxon>Bacteria</taxon>
        <taxon>Pseudomonadati</taxon>
        <taxon>Thermodesulfobacteriota</taxon>
        <taxon>Thermodesulfobacteria</taxon>
        <taxon>Thermodesulfobacteriales</taxon>
        <taxon>Thermodesulfobacteriaceae</taxon>
        <taxon>Thermosulfuriphilus</taxon>
    </lineage>
</organism>
<sequence length="241" mass="28541">MENDIVESLTTQVKKEIAERYFGYRRMIEEDITTLKEEARRLERMIYEKIAPDLCRIYIMLKDRSLIEKFAHLIGLSEPIFYDDYLTQSKTIRRRLFRDLKVWGLTSHGRFRKLLQEIYQRLRRNVSHYRTDLAELKRHEALVNEEIRHFGENFSLSEILSFLGELDRLNTGTSLVEEMSEVGAREKLERSLAIPPLKPPSQELPDIPELPPLTQIRGELKRLADEAWPLHNRETIEAIVH</sequence>
<dbReference type="KEGG" id="tav:G4V39_07530"/>
<dbReference type="RefSeq" id="WP_166032344.1">
    <property type="nucleotide sequence ID" value="NZ_CP048877.1"/>
</dbReference>
<gene>
    <name evidence="1" type="ORF">G4V39_07530</name>
</gene>
<dbReference type="AlphaFoldDB" id="A0A6G7PX47"/>
<proteinExistence type="predicted"/>